<gene>
    <name evidence="1" type="ORF">D777_00013</name>
</gene>
<dbReference type="PANTHER" id="PTHR35564:SF3">
    <property type="entry name" value="TYPE VI SECRETION SYSTEM BASEPLATE SUBUNIT TSSG"/>
    <property type="match status" value="1"/>
</dbReference>
<sequence length="338" mass="38426">MDVTARSAAADVAELQPVLGNARRYSFFQLVDLIHRHHGDDLEQGGEDHPQQERIRFSASAGLGFPGSDVVSALSPEHEHAPYQMEVSFLGLHGSQSPLPGYYLEDLAWEAGQNLGVRRHFLDFFNHRLVTLFHRAWRKYRYYIRFQPGASDGFSDLIFALVGLGDARLREATPVNWSKMLAYAGLMAGRSRSPDVVSGMVAHCFDLEDVSIEQWVLRKVDIAKAQQTQLGRSNASLGMDTLVGAQVRDRSGKFVLRIRNLSRQRFADFLPNGREHKRLLKLVEFATREQLAYDLELQMRPRDIRPMQLGEDVRLGWNSFVTPERASSRPAVRIQIRR</sequence>
<dbReference type="NCBIfam" id="TIGR03347">
    <property type="entry name" value="VI_chp_1"/>
    <property type="match status" value="1"/>
</dbReference>
<dbReference type="InterPro" id="IPR010732">
    <property type="entry name" value="T6SS_TssG-like"/>
</dbReference>
<organism evidence="1 2">
    <name type="scientific">Marinobacter nitratireducens</name>
    <dbReference type="NCBI Taxonomy" id="1137280"/>
    <lineage>
        <taxon>Bacteria</taxon>
        <taxon>Pseudomonadati</taxon>
        <taxon>Pseudomonadota</taxon>
        <taxon>Gammaproteobacteria</taxon>
        <taxon>Pseudomonadales</taxon>
        <taxon>Marinobacteraceae</taxon>
        <taxon>Marinobacter</taxon>
    </lineage>
</organism>
<protein>
    <recommendedName>
        <fullName evidence="3">Type VI secretion system baseplate subunit TssG</fullName>
    </recommendedName>
</protein>
<evidence type="ECO:0000313" key="1">
    <source>
        <dbReference type="EMBL" id="KEF33005.1"/>
    </source>
</evidence>
<proteinExistence type="predicted"/>
<dbReference type="STRING" id="1137280.D777_00013"/>
<dbReference type="Pfam" id="PF06996">
    <property type="entry name" value="T6SS_TssG"/>
    <property type="match status" value="1"/>
</dbReference>
<dbReference type="PANTHER" id="PTHR35564">
    <property type="match status" value="1"/>
</dbReference>
<comment type="caution">
    <text evidence="1">The sequence shown here is derived from an EMBL/GenBank/DDBJ whole genome shotgun (WGS) entry which is preliminary data.</text>
</comment>
<dbReference type="AlphaFoldDB" id="A0A072NIM1"/>
<dbReference type="RefSeq" id="WP_036127303.1">
    <property type="nucleotide sequence ID" value="NZ_ANIE01000001.1"/>
</dbReference>
<evidence type="ECO:0000313" key="2">
    <source>
        <dbReference type="Proteomes" id="UP000035057"/>
    </source>
</evidence>
<dbReference type="OrthoDB" id="1523296at2"/>
<keyword evidence="2" id="KW-1185">Reference proteome</keyword>
<reference evidence="1 2" key="1">
    <citation type="submission" date="2012-12" db="EMBL/GenBank/DDBJ databases">
        <title>Genome assembly of Marinobacter sp. AK21.</title>
        <authorList>
            <person name="Khatri I."/>
            <person name="Kumar R."/>
            <person name="Vaidya B."/>
            <person name="Subramanian S."/>
            <person name="Pinnaka A."/>
        </authorList>
    </citation>
    <scope>NUCLEOTIDE SEQUENCE [LARGE SCALE GENOMIC DNA]</scope>
    <source>
        <strain evidence="1 2">AK21</strain>
    </source>
</reference>
<accession>A0A072NIM1</accession>
<dbReference type="PATRIC" id="fig|1137280.3.peg.13"/>
<name>A0A072NIM1_9GAMM</name>
<dbReference type="EMBL" id="ANIE01000001">
    <property type="protein sequence ID" value="KEF33005.1"/>
    <property type="molecule type" value="Genomic_DNA"/>
</dbReference>
<dbReference type="Proteomes" id="UP000035057">
    <property type="component" value="Unassembled WGS sequence"/>
</dbReference>
<evidence type="ECO:0008006" key="3">
    <source>
        <dbReference type="Google" id="ProtNLM"/>
    </source>
</evidence>